<feature type="compositionally biased region" description="Low complexity" evidence="1">
    <location>
        <begin position="580"/>
        <end position="590"/>
    </location>
</feature>
<feature type="compositionally biased region" description="Acidic residues" evidence="1">
    <location>
        <begin position="245"/>
        <end position="254"/>
    </location>
</feature>
<dbReference type="Proteomes" id="UP000037510">
    <property type="component" value="Unassembled WGS sequence"/>
</dbReference>
<feature type="region of interest" description="Disordered" evidence="1">
    <location>
        <begin position="566"/>
        <end position="618"/>
    </location>
</feature>
<keyword evidence="3" id="KW-1185">Reference proteome</keyword>
<feature type="compositionally biased region" description="Pro residues" evidence="1">
    <location>
        <begin position="591"/>
        <end position="602"/>
    </location>
</feature>
<feature type="non-terminal residue" evidence="2">
    <location>
        <position position="618"/>
    </location>
</feature>
<evidence type="ECO:0000256" key="1">
    <source>
        <dbReference type="SAM" id="MobiDB-lite"/>
    </source>
</evidence>
<dbReference type="AlphaFoldDB" id="A0A0L7KV21"/>
<name>A0A0L7KV21_OPEBR</name>
<organism evidence="2 3">
    <name type="scientific">Operophtera brumata</name>
    <name type="common">Winter moth</name>
    <name type="synonym">Phalaena brumata</name>
    <dbReference type="NCBI Taxonomy" id="104452"/>
    <lineage>
        <taxon>Eukaryota</taxon>
        <taxon>Metazoa</taxon>
        <taxon>Ecdysozoa</taxon>
        <taxon>Arthropoda</taxon>
        <taxon>Hexapoda</taxon>
        <taxon>Insecta</taxon>
        <taxon>Pterygota</taxon>
        <taxon>Neoptera</taxon>
        <taxon>Endopterygota</taxon>
        <taxon>Lepidoptera</taxon>
        <taxon>Glossata</taxon>
        <taxon>Ditrysia</taxon>
        <taxon>Geometroidea</taxon>
        <taxon>Geometridae</taxon>
        <taxon>Larentiinae</taxon>
        <taxon>Operophtera</taxon>
    </lineage>
</organism>
<comment type="caution">
    <text evidence="2">The sequence shown here is derived from an EMBL/GenBank/DDBJ whole genome shotgun (WGS) entry which is preliminary data.</text>
</comment>
<feature type="compositionally biased region" description="Basic and acidic residues" evidence="1">
    <location>
        <begin position="317"/>
        <end position="330"/>
    </location>
</feature>
<feature type="region of interest" description="Disordered" evidence="1">
    <location>
        <begin position="315"/>
        <end position="334"/>
    </location>
</feature>
<accession>A0A0L7KV21</accession>
<dbReference type="STRING" id="104452.A0A0L7KV21"/>
<reference evidence="2 3" key="1">
    <citation type="journal article" date="2015" name="Genome Biol. Evol.">
        <title>The genome of winter moth (Operophtera brumata) provides a genomic perspective on sexual dimorphism and phenology.</title>
        <authorList>
            <person name="Derks M.F."/>
            <person name="Smit S."/>
            <person name="Salis L."/>
            <person name="Schijlen E."/>
            <person name="Bossers A."/>
            <person name="Mateman C."/>
            <person name="Pijl A.S."/>
            <person name="de Ridder D."/>
            <person name="Groenen M.A."/>
            <person name="Visser M.E."/>
            <person name="Megens H.J."/>
        </authorList>
    </citation>
    <scope>NUCLEOTIDE SEQUENCE [LARGE SCALE GENOMIC DNA]</scope>
    <source>
        <strain evidence="2">WM2013NL</strain>
        <tissue evidence="2">Head and thorax</tissue>
    </source>
</reference>
<evidence type="ECO:0000313" key="2">
    <source>
        <dbReference type="EMBL" id="KOB67088.1"/>
    </source>
</evidence>
<feature type="compositionally biased region" description="Basic and acidic residues" evidence="1">
    <location>
        <begin position="605"/>
        <end position="618"/>
    </location>
</feature>
<feature type="compositionally biased region" description="Basic and acidic residues" evidence="1">
    <location>
        <begin position="255"/>
        <end position="278"/>
    </location>
</feature>
<gene>
    <name evidence="2" type="ORF">OBRU01_20245</name>
</gene>
<protein>
    <submittedName>
        <fullName evidence="2">Connector enhancer of ksr</fullName>
    </submittedName>
</protein>
<sequence length="618" mass="69090">MVLESRPTTLQPPPRRPRMDWTKFQEILQATVSTRPINSPADVDEFTTNLTADILAALAEASHPPSGNRLPDTPARLAGLLKEKPRLRSHWQRTRDPAVKRKLNALCDDVRAKIRDDSARNGRYETQRLFESRLHDLPGRVHGVRGGRGEVARARLQGVPYRHRLLLRERHARRHARLDPADPSRDPLAVSTVPCMYLDGTNTAFYFASDTRDAMLAWIQLIHGATLLPSLLSHMDSSNHFSETDYSETESDNDSPEKRSERDKDRAQDKDKDKDKSKFGSLKKLTGRMQRSESQENMSHAATSLDRKYLRFFSRNKSKDDSKPKPELKASRKIPKPINYIHASNPNLLDFEKSDFVTKPALQPPRARVAKESAVGLVTLEQFMLQKQAEERRQLALYSDRVLLGVRTDNRRALDTIGESLHAGRQHACTPSGTTRALQRPRAARRAHRQPARARHHREAACMHPVRHHSRSTATACCSACAPTTGARSTPSVSLCTQGGSMHAPRQAPLALYSDRVLLGVRTENRRALDTIVADVIYGEVGARLGAAGKPISVKGKDGYEKIVYPDESSSEASRLGYESLPDSPLATSPPAAPSRGPPPLPALHAERWRDSLRRNDK</sequence>
<feature type="region of interest" description="Disordered" evidence="1">
    <location>
        <begin position="240"/>
        <end position="303"/>
    </location>
</feature>
<dbReference type="EMBL" id="JTDY01005351">
    <property type="protein sequence ID" value="KOB67088.1"/>
    <property type="molecule type" value="Genomic_DNA"/>
</dbReference>
<proteinExistence type="predicted"/>
<evidence type="ECO:0000313" key="3">
    <source>
        <dbReference type="Proteomes" id="UP000037510"/>
    </source>
</evidence>